<dbReference type="PANTHER" id="PTHR14359:SF6">
    <property type="entry name" value="PHOSPHOPANTOTHENOYLCYSTEINE DECARBOXYLASE"/>
    <property type="match status" value="1"/>
</dbReference>
<accession>A0A9W8K154</accession>
<dbReference type="InterPro" id="IPR036551">
    <property type="entry name" value="Flavin_trans-like"/>
</dbReference>
<dbReference type="GO" id="GO:0010181">
    <property type="term" value="F:FMN binding"/>
    <property type="evidence" value="ECO:0007669"/>
    <property type="project" value="TreeGrafter"/>
</dbReference>
<evidence type="ECO:0000259" key="5">
    <source>
        <dbReference type="Pfam" id="PF02441"/>
    </source>
</evidence>
<dbReference type="GO" id="GO:0071513">
    <property type="term" value="C:phosphopantothenoylcysteine decarboxylase complex"/>
    <property type="evidence" value="ECO:0007669"/>
    <property type="project" value="TreeGrafter"/>
</dbReference>
<feature type="transmembrane region" description="Helical" evidence="4">
    <location>
        <begin position="299"/>
        <end position="318"/>
    </location>
</feature>
<protein>
    <recommendedName>
        <fullName evidence="5">Flavoprotein domain-containing protein</fullName>
    </recommendedName>
</protein>
<evidence type="ECO:0000313" key="6">
    <source>
        <dbReference type="EMBL" id="KAJ3508925.1"/>
    </source>
</evidence>
<keyword evidence="4" id="KW-0472">Membrane</keyword>
<comment type="caution">
    <text evidence="6">The sequence shown here is derived from an EMBL/GenBank/DDBJ whole genome shotgun (WGS) entry which is preliminary data.</text>
</comment>
<dbReference type="AlphaFoldDB" id="A0A9W8K154"/>
<evidence type="ECO:0000313" key="7">
    <source>
        <dbReference type="Proteomes" id="UP001148786"/>
    </source>
</evidence>
<name>A0A9W8K154_9AGAR</name>
<feature type="transmembrane region" description="Helical" evidence="4">
    <location>
        <begin position="330"/>
        <end position="350"/>
    </location>
</feature>
<feature type="region of interest" description="Disordered" evidence="3">
    <location>
        <begin position="527"/>
        <end position="550"/>
    </location>
</feature>
<organism evidence="6 7">
    <name type="scientific">Agrocybe chaxingu</name>
    <dbReference type="NCBI Taxonomy" id="84603"/>
    <lineage>
        <taxon>Eukaryota</taxon>
        <taxon>Fungi</taxon>
        <taxon>Dikarya</taxon>
        <taxon>Basidiomycota</taxon>
        <taxon>Agaricomycotina</taxon>
        <taxon>Agaricomycetes</taxon>
        <taxon>Agaricomycetidae</taxon>
        <taxon>Agaricales</taxon>
        <taxon>Agaricineae</taxon>
        <taxon>Strophariaceae</taxon>
        <taxon>Agrocybe</taxon>
    </lineage>
</organism>
<gene>
    <name evidence="6" type="ORF">NLJ89_g5490</name>
</gene>
<evidence type="ECO:0000256" key="2">
    <source>
        <dbReference type="ARBA" id="ARBA00038350"/>
    </source>
</evidence>
<keyword evidence="7" id="KW-1185">Reference proteome</keyword>
<evidence type="ECO:0000256" key="1">
    <source>
        <dbReference type="ARBA" id="ARBA00022993"/>
    </source>
</evidence>
<feature type="transmembrane region" description="Helical" evidence="4">
    <location>
        <begin position="474"/>
        <end position="492"/>
    </location>
</feature>
<reference evidence="6" key="1">
    <citation type="submission" date="2022-07" db="EMBL/GenBank/DDBJ databases">
        <title>Genome Sequence of Agrocybe chaxingu.</title>
        <authorList>
            <person name="Buettner E."/>
        </authorList>
    </citation>
    <scope>NUCLEOTIDE SEQUENCE</scope>
    <source>
        <strain evidence="6">MP-N11</strain>
    </source>
</reference>
<evidence type="ECO:0000256" key="4">
    <source>
        <dbReference type="SAM" id="Phobius"/>
    </source>
</evidence>
<feature type="transmembrane region" description="Helical" evidence="4">
    <location>
        <begin position="446"/>
        <end position="462"/>
    </location>
</feature>
<dbReference type="PANTHER" id="PTHR14359">
    <property type="entry name" value="HOMO-OLIGOMERIC FLAVIN CONTAINING CYS DECARBOXYLASE FAMILY"/>
    <property type="match status" value="1"/>
</dbReference>
<dbReference type="GO" id="GO:0015937">
    <property type="term" value="P:coenzyme A biosynthetic process"/>
    <property type="evidence" value="ECO:0007669"/>
    <property type="project" value="UniProtKB-KW"/>
</dbReference>
<keyword evidence="4" id="KW-0812">Transmembrane</keyword>
<keyword evidence="4" id="KW-1133">Transmembrane helix</keyword>
<dbReference type="SUPFAM" id="SSF52507">
    <property type="entry name" value="Homo-oligomeric flavin-containing Cys decarboxylases, HFCD"/>
    <property type="match status" value="1"/>
</dbReference>
<sequence length="607" mass="66689">MPFVAEAERRPGHTHILLITSGSVASIKAPLIVKELLSYNDVLVQVVATKASLAFYKKEDVENAGSKVWTDEDEWTATYKIGDPILHIELRRWADVILVAPCSANTLSKIAHGSCDNLVTSLMRALSPTTPTYIFPAMNTLMYEHPLTAEHLRIVKEVVRYNVVGPIGKTLACGDVGVGAMTEWKDIVQIVVDLFHLESPIEKPANSMISSLFAAMSSPFRELAMAIYIGVASSSIMIWDICETVRSDYTLISKDPWNAPAISYLTAKYSTLCFTVLCTYVITTNSLITNPAGCDPYPVLMIAMYTIAAASTSLLFFFRVSAVFHPNNKVIMAFFGLSWLVVPLGSLLLLKARTEYKNTGSLQTTCSLPLVGKYIFAALAPRMINDTLVFCAITWRFLRSAGARSVGLEFSGVKRRAIRERLRSFTFPRANALPAFSKAMLQDSQVFYLVAVTSHIVTWVVLTTGSRGEASPRAMFIIPSLVVINIMACRVFRNTKLHHHQSSRSIHGTGGQPLDVLRITKDTMGLSMSLPSHHRPGTRGGAGGPPLSPDEMELREVQTVNEASDTKTLESKGLARALQRTPSFGSAEHNANSVLRIQVMQTVEVSR</sequence>
<dbReference type="OrthoDB" id="1532798at2759"/>
<dbReference type="InterPro" id="IPR003382">
    <property type="entry name" value="Flavoprotein"/>
</dbReference>
<dbReference type="Proteomes" id="UP001148786">
    <property type="component" value="Unassembled WGS sequence"/>
</dbReference>
<dbReference type="Gene3D" id="3.40.50.1950">
    <property type="entry name" value="Flavin prenyltransferase-like"/>
    <property type="match status" value="1"/>
</dbReference>
<feature type="domain" description="Flavoprotein" evidence="5">
    <location>
        <begin position="15"/>
        <end position="194"/>
    </location>
</feature>
<feature type="transmembrane region" description="Helical" evidence="4">
    <location>
        <begin position="223"/>
        <end position="241"/>
    </location>
</feature>
<comment type="similarity">
    <text evidence="2">Belongs to the HFCD (homooligomeric flavin containing Cys decarboxylase) superfamily.</text>
</comment>
<evidence type="ECO:0000256" key="3">
    <source>
        <dbReference type="SAM" id="MobiDB-lite"/>
    </source>
</evidence>
<dbReference type="GO" id="GO:0004633">
    <property type="term" value="F:phosphopantothenoylcysteine decarboxylase activity"/>
    <property type="evidence" value="ECO:0007669"/>
    <property type="project" value="TreeGrafter"/>
</dbReference>
<keyword evidence="1" id="KW-0173">Coenzyme A biosynthesis</keyword>
<proteinExistence type="inferred from homology"/>
<dbReference type="EMBL" id="JANKHO010000520">
    <property type="protein sequence ID" value="KAJ3508925.1"/>
    <property type="molecule type" value="Genomic_DNA"/>
</dbReference>
<dbReference type="Pfam" id="PF02441">
    <property type="entry name" value="Flavoprotein"/>
    <property type="match status" value="1"/>
</dbReference>
<feature type="transmembrane region" description="Helical" evidence="4">
    <location>
        <begin position="261"/>
        <end position="287"/>
    </location>
</feature>